<dbReference type="PANTHER" id="PTHR43606:SF2">
    <property type="entry name" value="ALKALINE PHOSPHATASE FAMILY PROTEIN (AFU_ORTHOLOGUE AFUA_5G03860)"/>
    <property type="match status" value="1"/>
</dbReference>
<dbReference type="eggNOG" id="COG3540">
    <property type="taxonomic scope" value="Bacteria"/>
</dbReference>
<dbReference type="HOGENOM" id="CLU_015982_2_1_5"/>
<dbReference type="InterPro" id="IPR006311">
    <property type="entry name" value="TAT_signal"/>
</dbReference>
<accession>F1ZB62</accession>
<dbReference type="InterPro" id="IPR052900">
    <property type="entry name" value="Phospholipid_Metab_Enz"/>
</dbReference>
<dbReference type="Pfam" id="PF16655">
    <property type="entry name" value="PhoD_N"/>
    <property type="match status" value="1"/>
</dbReference>
<dbReference type="OrthoDB" id="327733at2"/>
<reference evidence="3 4" key="1">
    <citation type="journal article" date="2012" name="J. Bacteriol.">
        <title>Draft Genome Sequence of Novosphingobium nitrogenifigens Y88T.</title>
        <authorList>
            <person name="Strabala T.J."/>
            <person name="Macdonald L."/>
            <person name="Liu V."/>
            <person name="Smit A.M."/>
        </authorList>
    </citation>
    <scope>NUCLEOTIDE SEQUENCE [LARGE SCALE GENOMIC DNA]</scope>
    <source>
        <strain evidence="3 4">DSM 19370</strain>
    </source>
</reference>
<evidence type="ECO:0000313" key="4">
    <source>
        <dbReference type="Proteomes" id="UP000004728"/>
    </source>
</evidence>
<dbReference type="PROSITE" id="PS51318">
    <property type="entry name" value="TAT"/>
    <property type="match status" value="1"/>
</dbReference>
<keyword evidence="4" id="KW-1185">Reference proteome</keyword>
<protein>
    <submittedName>
        <fullName evidence="3">Alkaline phosphatase</fullName>
    </submittedName>
</protein>
<name>F1ZB62_9SPHN</name>
<dbReference type="Pfam" id="PF09423">
    <property type="entry name" value="PhoD"/>
    <property type="match status" value="1"/>
</dbReference>
<feature type="domain" description="Phospholipase D N-terminal" evidence="2">
    <location>
        <begin position="53"/>
        <end position="149"/>
    </location>
</feature>
<dbReference type="RefSeq" id="WP_008067432.1">
    <property type="nucleotide sequence ID" value="NZ_AQWK01000006.1"/>
</dbReference>
<dbReference type="InParanoid" id="F1ZB62"/>
<dbReference type="Proteomes" id="UP000004728">
    <property type="component" value="Unassembled WGS sequence"/>
</dbReference>
<dbReference type="PANTHER" id="PTHR43606">
    <property type="entry name" value="PHOSPHATASE, PUTATIVE (AFU_ORTHOLOGUE AFUA_6G08710)-RELATED"/>
    <property type="match status" value="1"/>
</dbReference>
<evidence type="ECO:0000259" key="1">
    <source>
        <dbReference type="Pfam" id="PF09423"/>
    </source>
</evidence>
<dbReference type="InterPro" id="IPR029052">
    <property type="entry name" value="Metallo-depent_PP-like"/>
</dbReference>
<dbReference type="CDD" id="cd07389">
    <property type="entry name" value="MPP_PhoD"/>
    <property type="match status" value="1"/>
</dbReference>
<proteinExistence type="predicted"/>
<dbReference type="STRING" id="983920.Y88_0123"/>
<organism evidence="3 4">
    <name type="scientific">Novosphingobium nitrogenifigens DSM 19370</name>
    <dbReference type="NCBI Taxonomy" id="983920"/>
    <lineage>
        <taxon>Bacteria</taxon>
        <taxon>Pseudomonadati</taxon>
        <taxon>Pseudomonadota</taxon>
        <taxon>Alphaproteobacteria</taxon>
        <taxon>Sphingomonadales</taxon>
        <taxon>Sphingomonadaceae</taxon>
        <taxon>Novosphingobium</taxon>
    </lineage>
</organism>
<evidence type="ECO:0000259" key="2">
    <source>
        <dbReference type="Pfam" id="PF16655"/>
    </source>
</evidence>
<dbReference type="Gene3D" id="3.60.21.70">
    <property type="entry name" value="PhoD-like phosphatase"/>
    <property type="match status" value="1"/>
</dbReference>
<dbReference type="EMBL" id="AEWJ01000044">
    <property type="protein sequence ID" value="EGD58071.1"/>
    <property type="molecule type" value="Genomic_DNA"/>
</dbReference>
<dbReference type="InterPro" id="IPR018946">
    <property type="entry name" value="PhoD-like_MPP"/>
</dbReference>
<dbReference type="InterPro" id="IPR038607">
    <property type="entry name" value="PhoD-like_sf"/>
</dbReference>
<sequence length="537" mass="60012">MSQSLQFNRRRLMQVLAGTGVLAAGGWPLAGEAAVWPRNLWADPRFADHPFSLGIASGDPAPDGFVIWTRLAPRPTEPHGGMPPQPVVVQWEVAGEETFALPLARGEALASPELAHSVHAEVAGLAPDRPYFYRFHVGGETSPIGRSRTLPLPHARLDRLRFAVAGCQHYEHGYYTAWWGIAEEPVDFVFHYGDYIYETNEKGDNEITYLGNTYPRARRHSTPEPYSLDDYRLRHAQYKSDRDLQAAHAAHPFWMSIDDHDVDNDWAGQWDQDGTPPQAFLLRRASAFQAYYEHMPLRLASLPDGPRMQMYRSARYGDLVNAFVLDTRQYRTDQVYGDRMVPLGPDCSAPQSAMMGAAQEAWLYDGLARSDTRWNLIAHQVMLMNLVYRDTPGGAKVYNMDQWSGYLANRRRLLSAIETHGAGRTVTVSGDAHRHYAGDLVQDEGDGKVVASEFQTTSISSGDDGQGDDDFRAVQARADNPHLKATVDRRGYLLCDVDRAAWHADLKIVDRVSTPGGKLSTYARLVLEHGKPGLQRA</sequence>
<dbReference type="AlphaFoldDB" id="F1ZB62"/>
<evidence type="ECO:0000313" key="3">
    <source>
        <dbReference type="EMBL" id="EGD58071.1"/>
    </source>
</evidence>
<comment type="caution">
    <text evidence="3">The sequence shown here is derived from an EMBL/GenBank/DDBJ whole genome shotgun (WGS) entry which is preliminary data.</text>
</comment>
<dbReference type="InterPro" id="IPR032093">
    <property type="entry name" value="PhoD_N"/>
</dbReference>
<gene>
    <name evidence="3" type="ORF">Y88_0123</name>
</gene>
<dbReference type="Gene3D" id="2.60.40.380">
    <property type="entry name" value="Purple acid phosphatase-like, N-terminal"/>
    <property type="match status" value="1"/>
</dbReference>
<dbReference type="SUPFAM" id="SSF56300">
    <property type="entry name" value="Metallo-dependent phosphatases"/>
    <property type="match status" value="1"/>
</dbReference>
<feature type="domain" description="PhoD-like phosphatase metallophosphatase" evidence="1">
    <location>
        <begin position="162"/>
        <end position="506"/>
    </location>
</feature>